<dbReference type="Proteomes" id="UP001373714">
    <property type="component" value="Unassembled WGS sequence"/>
</dbReference>
<accession>A0AAV9U156</accession>
<evidence type="ECO:0000313" key="3">
    <source>
        <dbReference type="Proteomes" id="UP001373714"/>
    </source>
</evidence>
<dbReference type="AlphaFoldDB" id="A0AAV9U156"/>
<comment type="caution">
    <text evidence="2">The sequence shown here is derived from an EMBL/GenBank/DDBJ whole genome shotgun (WGS) entry which is preliminary data.</text>
</comment>
<feature type="region of interest" description="Disordered" evidence="1">
    <location>
        <begin position="255"/>
        <end position="274"/>
    </location>
</feature>
<sequence>MESSASNFMNSFRNISRDPRTEIVGLLSSELPRAAEKVATVRPREFTGDLLTDSGDFITYLLDLLDEVATGISEGKSMKHYLKRQLKDDDAIDLDYSHHLSERRAALLSICRKLKKTSIDIRNIWDDTLLRTEETFTPDFPHSHTLSPGHRKSSVSQGSHSQESPFGSSAYSATGELRQSFNHPDSFFRNPPPAASHRRWRTPQESPNIEDFGDLEEEDEEEEEEEEDDSPEFYETFDDMDLDRSGTAYLIRRGPSSVSTSLSSPGADIGRDFDKRGTGSYTCPHEWKCKKGGVNEDRLVVFIRNSDFK</sequence>
<dbReference type="EMBL" id="JAVHNS010000018">
    <property type="protein sequence ID" value="KAK6331486.1"/>
    <property type="molecule type" value="Genomic_DNA"/>
</dbReference>
<reference evidence="2 3" key="1">
    <citation type="submission" date="2019-10" db="EMBL/GenBank/DDBJ databases">
        <authorList>
            <person name="Palmer J.M."/>
        </authorList>
    </citation>
    <scope>NUCLEOTIDE SEQUENCE [LARGE SCALE GENOMIC DNA]</scope>
    <source>
        <strain evidence="2 3">TWF730</strain>
    </source>
</reference>
<feature type="compositionally biased region" description="Polar residues" evidence="1">
    <location>
        <begin position="165"/>
        <end position="183"/>
    </location>
</feature>
<name>A0AAV9U156_9PEZI</name>
<gene>
    <name evidence="2" type="ORF">TWF730_004568</name>
</gene>
<proteinExistence type="predicted"/>
<feature type="compositionally biased region" description="Low complexity" evidence="1">
    <location>
        <begin position="154"/>
        <end position="164"/>
    </location>
</feature>
<evidence type="ECO:0000313" key="2">
    <source>
        <dbReference type="EMBL" id="KAK6331486.1"/>
    </source>
</evidence>
<feature type="region of interest" description="Disordered" evidence="1">
    <location>
        <begin position="138"/>
        <end position="232"/>
    </location>
</feature>
<feature type="compositionally biased region" description="Acidic residues" evidence="1">
    <location>
        <begin position="211"/>
        <end position="232"/>
    </location>
</feature>
<keyword evidence="3" id="KW-1185">Reference proteome</keyword>
<organism evidence="2 3">
    <name type="scientific">Orbilia blumenaviensis</name>
    <dbReference type="NCBI Taxonomy" id="1796055"/>
    <lineage>
        <taxon>Eukaryota</taxon>
        <taxon>Fungi</taxon>
        <taxon>Dikarya</taxon>
        <taxon>Ascomycota</taxon>
        <taxon>Pezizomycotina</taxon>
        <taxon>Orbiliomycetes</taxon>
        <taxon>Orbiliales</taxon>
        <taxon>Orbiliaceae</taxon>
        <taxon>Orbilia</taxon>
    </lineage>
</organism>
<evidence type="ECO:0000256" key="1">
    <source>
        <dbReference type="SAM" id="MobiDB-lite"/>
    </source>
</evidence>
<protein>
    <submittedName>
        <fullName evidence="2">Uncharacterized protein</fullName>
    </submittedName>
</protein>